<keyword evidence="13 17" id="KW-0830">Ubiquinone</keyword>
<geneLocation type="mitochondrion" evidence="20"/>
<reference evidence="20" key="1">
    <citation type="journal article" date="1999" name="Evolution">
        <title>THE EVOLUTION OF DIAPAUSE IN THE KILLIFISH FAMILY RIVULIDAE (ATHERINOMORPHA, CYPRINODONTIFORMES): A MOLECULAR PHYLOGENETIC AND BIOGEOGRAPHIC PERSPECTIVE.</title>
        <authorList>
            <person name="Hrbek T."/>
            <person name="Larson A."/>
        </authorList>
    </citation>
    <scope>NUCLEOTIDE SEQUENCE</scope>
</reference>
<evidence type="ECO:0000256" key="7">
    <source>
        <dbReference type="ARBA" id="ARBA00022692"/>
    </source>
</evidence>
<dbReference type="InterPro" id="IPR001750">
    <property type="entry name" value="ND/Mrp_TM"/>
</dbReference>
<name>Q9TD50_9TELE</name>
<organism evidence="20">
    <name type="scientific">Austrolebias alexandri</name>
    <dbReference type="NCBI Taxonomy" id="135388"/>
    <lineage>
        <taxon>Eukaryota</taxon>
        <taxon>Metazoa</taxon>
        <taxon>Chordata</taxon>
        <taxon>Craniata</taxon>
        <taxon>Vertebrata</taxon>
        <taxon>Euteleostomi</taxon>
        <taxon>Actinopterygii</taxon>
        <taxon>Neopterygii</taxon>
        <taxon>Teleostei</taxon>
        <taxon>Neoteleostei</taxon>
        <taxon>Acanthomorphata</taxon>
        <taxon>Ovalentaria</taxon>
        <taxon>Atherinomorphae</taxon>
        <taxon>Cyprinodontiformes</taxon>
        <taxon>Rivulidae</taxon>
        <taxon>Austrolebias</taxon>
    </lineage>
</organism>
<protein>
    <recommendedName>
        <fullName evidence="4 17">NADH-ubiquinone oxidoreductase chain 2</fullName>
        <ecNumber evidence="3 17">7.1.1.2</ecNumber>
    </recommendedName>
</protein>
<keyword evidence="9 17" id="KW-1278">Translocase</keyword>
<comment type="subcellular location">
    <subcellularLocation>
        <location evidence="1 17">Mitochondrion inner membrane</location>
        <topology evidence="1 17">Multi-pass membrane protein</topology>
    </subcellularLocation>
</comment>
<dbReference type="PANTHER" id="PTHR46552:SF1">
    <property type="entry name" value="NADH-UBIQUINONE OXIDOREDUCTASE CHAIN 2"/>
    <property type="match status" value="1"/>
</dbReference>
<keyword evidence="10 17" id="KW-0249">Electron transport</keyword>
<dbReference type="AlphaFoldDB" id="Q9TD50"/>
<dbReference type="InterPro" id="IPR003917">
    <property type="entry name" value="NADH_UbQ_OxRdtase_chain2"/>
</dbReference>
<dbReference type="PANTHER" id="PTHR46552">
    <property type="entry name" value="NADH-UBIQUINONE OXIDOREDUCTASE CHAIN 2"/>
    <property type="match status" value="1"/>
</dbReference>
<feature type="domain" description="NADH dehydrogenase subunit 2 C-terminal" evidence="19">
    <location>
        <begin position="289"/>
        <end position="343"/>
    </location>
</feature>
<dbReference type="PRINTS" id="PR01436">
    <property type="entry name" value="NADHDHGNASE2"/>
</dbReference>
<evidence type="ECO:0000256" key="1">
    <source>
        <dbReference type="ARBA" id="ARBA00004448"/>
    </source>
</evidence>
<sequence length="348" mass="38736">MSPYMMLMLLSTLIMGTLITLSSSHWLLAWLGLEINTFTIIPLMAQNSHPRALEATLKYFIVQTTAAIMLMFSSTLNAWLSGQWDIQHMAHPLPLTVMTLALALKMGLAPLHAWFPEILQGLDFKVGLILSTWQKLAPLTLFIQISYEYFTLYFILSLASILVGGWGGLNQTQLRKILAYSSIAHLGWVILIAHYYPPLAFLAFLIYAVMTFTLFFSFSYMCSTSMNALATSWAKTPFLTSLIPLVLFSLGGLPPFTGFISKWAILNELTKQSLTLMAASAALSALLSLFFYLRLSYAITLTMSPNNLPATLPWRLPFLLPPLFLTTSLIASFSLLPLSPSILALFLL</sequence>
<feature type="transmembrane region" description="Helical" evidence="17">
    <location>
        <begin position="316"/>
        <end position="338"/>
    </location>
</feature>
<keyword evidence="11 17" id="KW-1133">Transmembrane helix</keyword>
<dbReference type="GO" id="GO:0006120">
    <property type="term" value="P:mitochondrial electron transport, NADH to ubiquinone"/>
    <property type="evidence" value="ECO:0007669"/>
    <property type="project" value="InterPro"/>
</dbReference>
<dbReference type="EMBL" id="AF092369">
    <property type="protein sequence ID" value="AAF02936.1"/>
    <property type="molecule type" value="Genomic_DNA"/>
</dbReference>
<feature type="domain" description="NADH:quinone oxidoreductase/Mrp antiporter transmembrane" evidence="18">
    <location>
        <begin position="23"/>
        <end position="286"/>
    </location>
</feature>
<evidence type="ECO:0000256" key="14">
    <source>
        <dbReference type="ARBA" id="ARBA00023128"/>
    </source>
</evidence>
<dbReference type="GO" id="GO:0005743">
    <property type="term" value="C:mitochondrial inner membrane"/>
    <property type="evidence" value="ECO:0007669"/>
    <property type="project" value="UniProtKB-SubCell"/>
</dbReference>
<evidence type="ECO:0000256" key="15">
    <source>
        <dbReference type="ARBA" id="ARBA00023136"/>
    </source>
</evidence>
<dbReference type="InterPro" id="IPR050175">
    <property type="entry name" value="Complex_I_Subunit_2"/>
</dbReference>
<keyword evidence="7 17" id="KW-0812">Transmembrane</keyword>
<dbReference type="InterPro" id="IPR010933">
    <property type="entry name" value="NADH_DH_su2_C"/>
</dbReference>
<evidence type="ECO:0000256" key="9">
    <source>
        <dbReference type="ARBA" id="ARBA00022967"/>
    </source>
</evidence>
<evidence type="ECO:0000256" key="10">
    <source>
        <dbReference type="ARBA" id="ARBA00022982"/>
    </source>
</evidence>
<dbReference type="GO" id="GO:0008137">
    <property type="term" value="F:NADH dehydrogenase (ubiquinone) activity"/>
    <property type="evidence" value="ECO:0007669"/>
    <property type="project" value="UniProtKB-EC"/>
</dbReference>
<evidence type="ECO:0000256" key="11">
    <source>
        <dbReference type="ARBA" id="ARBA00022989"/>
    </source>
</evidence>
<evidence type="ECO:0000256" key="8">
    <source>
        <dbReference type="ARBA" id="ARBA00022792"/>
    </source>
</evidence>
<evidence type="ECO:0000313" key="20">
    <source>
        <dbReference type="EMBL" id="AAF02936.1"/>
    </source>
</evidence>
<feature type="transmembrane region" description="Helical" evidence="17">
    <location>
        <begin position="92"/>
        <end position="115"/>
    </location>
</feature>
<feature type="transmembrane region" description="Helical" evidence="17">
    <location>
        <begin position="177"/>
        <end position="196"/>
    </location>
</feature>
<evidence type="ECO:0000256" key="6">
    <source>
        <dbReference type="ARBA" id="ARBA00022660"/>
    </source>
</evidence>
<evidence type="ECO:0000256" key="3">
    <source>
        <dbReference type="ARBA" id="ARBA00012944"/>
    </source>
</evidence>
<keyword evidence="14 17" id="KW-0496">Mitochondrion</keyword>
<dbReference type="Pfam" id="PF00361">
    <property type="entry name" value="Proton_antipo_M"/>
    <property type="match status" value="1"/>
</dbReference>
<proteinExistence type="inferred from homology"/>
<feature type="transmembrane region" description="Helical" evidence="17">
    <location>
        <begin position="60"/>
        <end position="80"/>
    </location>
</feature>
<keyword evidence="6 17" id="KW-0679">Respiratory chain</keyword>
<accession>Q9TD50</accession>
<comment type="catalytic activity">
    <reaction evidence="16 17">
        <text>a ubiquinone + NADH + 5 H(+)(in) = a ubiquinol + NAD(+) + 4 H(+)(out)</text>
        <dbReference type="Rhea" id="RHEA:29091"/>
        <dbReference type="Rhea" id="RHEA-COMP:9565"/>
        <dbReference type="Rhea" id="RHEA-COMP:9566"/>
        <dbReference type="ChEBI" id="CHEBI:15378"/>
        <dbReference type="ChEBI" id="CHEBI:16389"/>
        <dbReference type="ChEBI" id="CHEBI:17976"/>
        <dbReference type="ChEBI" id="CHEBI:57540"/>
        <dbReference type="ChEBI" id="CHEBI:57945"/>
        <dbReference type="EC" id="7.1.1.2"/>
    </reaction>
</comment>
<comment type="similarity">
    <text evidence="2 17">Belongs to the complex I subunit 2 family.</text>
</comment>
<comment type="function">
    <text evidence="17">Core subunit of the mitochondrial membrane respiratory chain NADH dehydrogenase (Complex I) which catalyzes electron transfer from NADH through the respiratory chain, using ubiquinone as an electron acceptor. Essential for the catalytic activity and assembly of complex I.</text>
</comment>
<evidence type="ECO:0000256" key="2">
    <source>
        <dbReference type="ARBA" id="ARBA00007012"/>
    </source>
</evidence>
<evidence type="ECO:0000256" key="17">
    <source>
        <dbReference type="RuleBase" id="RU003403"/>
    </source>
</evidence>
<evidence type="ECO:0000256" key="13">
    <source>
        <dbReference type="ARBA" id="ARBA00023075"/>
    </source>
</evidence>
<dbReference type="Pfam" id="PF06444">
    <property type="entry name" value="NADH_dehy_S2_C"/>
    <property type="match status" value="1"/>
</dbReference>
<feature type="transmembrane region" description="Helical" evidence="17">
    <location>
        <begin position="150"/>
        <end position="170"/>
    </location>
</feature>
<keyword evidence="8 17" id="KW-0999">Mitochondrion inner membrane</keyword>
<feature type="transmembrane region" description="Helical" evidence="17">
    <location>
        <begin position="233"/>
        <end position="253"/>
    </location>
</feature>
<evidence type="ECO:0000259" key="18">
    <source>
        <dbReference type="Pfam" id="PF00361"/>
    </source>
</evidence>
<evidence type="ECO:0000256" key="12">
    <source>
        <dbReference type="ARBA" id="ARBA00023027"/>
    </source>
</evidence>
<keyword evidence="12 17" id="KW-0520">NAD</keyword>
<evidence type="ECO:0000256" key="4">
    <source>
        <dbReference type="ARBA" id="ARBA00021008"/>
    </source>
</evidence>
<feature type="transmembrane region" description="Helical" evidence="17">
    <location>
        <begin position="202"/>
        <end position="221"/>
    </location>
</feature>
<evidence type="ECO:0000256" key="5">
    <source>
        <dbReference type="ARBA" id="ARBA00022448"/>
    </source>
</evidence>
<evidence type="ECO:0000256" key="16">
    <source>
        <dbReference type="ARBA" id="ARBA00049551"/>
    </source>
</evidence>
<dbReference type="EC" id="7.1.1.2" evidence="3 17"/>
<keyword evidence="5" id="KW-0813">Transport</keyword>
<evidence type="ECO:0000259" key="19">
    <source>
        <dbReference type="Pfam" id="PF06444"/>
    </source>
</evidence>
<feature type="transmembrane region" description="Helical" evidence="17">
    <location>
        <begin position="273"/>
        <end position="295"/>
    </location>
</feature>
<keyword evidence="15 17" id="KW-0472">Membrane</keyword>